<protein>
    <recommendedName>
        <fullName evidence="4">Enoyl reductase (ER) domain-containing protein</fullName>
    </recommendedName>
</protein>
<dbReference type="OrthoDB" id="48317at2759"/>
<dbReference type="Gene3D" id="3.90.180.10">
    <property type="entry name" value="Medium-chain alcohol dehydrogenases, catalytic domain"/>
    <property type="match status" value="1"/>
</dbReference>
<proteinExistence type="inferred from homology"/>
<dbReference type="SUPFAM" id="SSF50129">
    <property type="entry name" value="GroES-like"/>
    <property type="match status" value="1"/>
</dbReference>
<dbReference type="InterPro" id="IPR047122">
    <property type="entry name" value="Trans-enoyl_RdTase-like"/>
</dbReference>
<dbReference type="InterPro" id="IPR013154">
    <property type="entry name" value="ADH-like_N"/>
</dbReference>
<reference evidence="5 6" key="1">
    <citation type="submission" date="2020-03" db="EMBL/GenBank/DDBJ databases">
        <title>Draft Genome Sequence of Cudoniella acicularis.</title>
        <authorList>
            <person name="Buettner E."/>
            <person name="Kellner H."/>
        </authorList>
    </citation>
    <scope>NUCLEOTIDE SEQUENCE [LARGE SCALE GENOMIC DNA]</scope>
    <source>
        <strain evidence="5 6">DSM 108380</strain>
    </source>
</reference>
<dbReference type="InterPro" id="IPR036291">
    <property type="entry name" value="NAD(P)-bd_dom_sf"/>
</dbReference>
<comment type="caution">
    <text evidence="5">The sequence shown here is derived from an EMBL/GenBank/DDBJ whole genome shotgun (WGS) entry which is preliminary data.</text>
</comment>
<evidence type="ECO:0000256" key="3">
    <source>
        <dbReference type="ARBA" id="ARBA00023002"/>
    </source>
</evidence>
<name>A0A8H4VYK9_9HELO</name>
<dbReference type="Pfam" id="PF08240">
    <property type="entry name" value="ADH_N"/>
    <property type="match status" value="1"/>
</dbReference>
<evidence type="ECO:0000313" key="5">
    <source>
        <dbReference type="EMBL" id="KAF4627057.1"/>
    </source>
</evidence>
<dbReference type="CDD" id="cd08249">
    <property type="entry name" value="enoyl_reductase_like"/>
    <property type="match status" value="1"/>
</dbReference>
<dbReference type="GO" id="GO:0016651">
    <property type="term" value="F:oxidoreductase activity, acting on NAD(P)H"/>
    <property type="evidence" value="ECO:0007669"/>
    <property type="project" value="InterPro"/>
</dbReference>
<dbReference type="EMBL" id="JAAMPI010001035">
    <property type="protein sequence ID" value="KAF4627057.1"/>
    <property type="molecule type" value="Genomic_DNA"/>
</dbReference>
<keyword evidence="3" id="KW-0560">Oxidoreductase</keyword>
<dbReference type="Pfam" id="PF00107">
    <property type="entry name" value="ADH_zinc_N"/>
    <property type="match status" value="1"/>
</dbReference>
<dbReference type="InterPro" id="IPR011032">
    <property type="entry name" value="GroES-like_sf"/>
</dbReference>
<keyword evidence="2" id="KW-0521">NADP</keyword>
<dbReference type="AlphaFoldDB" id="A0A8H4VYK9"/>
<evidence type="ECO:0000256" key="1">
    <source>
        <dbReference type="ARBA" id="ARBA00008072"/>
    </source>
</evidence>
<keyword evidence="6" id="KW-1185">Reference proteome</keyword>
<dbReference type="SMART" id="SM00829">
    <property type="entry name" value="PKS_ER"/>
    <property type="match status" value="1"/>
</dbReference>
<evidence type="ECO:0000256" key="2">
    <source>
        <dbReference type="ARBA" id="ARBA00022857"/>
    </source>
</evidence>
<gene>
    <name evidence="5" type="ORF">G7Y89_g11096</name>
</gene>
<feature type="domain" description="Enoyl reductase (ER)" evidence="4">
    <location>
        <begin position="19"/>
        <end position="325"/>
    </location>
</feature>
<evidence type="ECO:0000313" key="6">
    <source>
        <dbReference type="Proteomes" id="UP000566819"/>
    </source>
</evidence>
<dbReference type="PANTHER" id="PTHR45348:SF6">
    <property type="entry name" value="TRANS-ENOYL REDUCTASE APDC"/>
    <property type="match status" value="1"/>
</dbReference>
<comment type="similarity">
    <text evidence="1">Belongs to the zinc-containing alcohol dehydrogenase family.</text>
</comment>
<dbReference type="Proteomes" id="UP000566819">
    <property type="component" value="Unassembled WGS sequence"/>
</dbReference>
<dbReference type="InterPro" id="IPR013149">
    <property type="entry name" value="ADH-like_C"/>
</dbReference>
<accession>A0A8H4VYK9</accession>
<dbReference type="Gene3D" id="3.40.50.720">
    <property type="entry name" value="NAD(P)-binding Rossmann-like Domain"/>
    <property type="match status" value="1"/>
</dbReference>
<dbReference type="InterPro" id="IPR020843">
    <property type="entry name" value="ER"/>
</dbReference>
<sequence>MAPNQLPSSQRAVQQGDDGRPLLVSEAAIPSLPPGFVLVKTFAVALNPADYKILKNFPIPGAYIGTDFSGTVVQVADDVKSNPLKPGTMVCGAAFGFAPAPRQANGAFAEYVRTPADLLMRVPSSNPSDPSSPDEGVMGLLQAATLGTAISACLLALWSPDALGLPGTPDTPDAPNLSEKPVPVLVYGGSTATGTIAVQLLKLSGYNPIATCSPRNFDLVRGRGASAVFDYSVPDVAAEIKAHTGGRLKYVLDCISNVDSVATCYSAIQRPGGRYVSLERVPDELLTKRRAVRPTFVMASEAFGQDIKLGQGGYDRMASQEKLVASFLFHKVLPRNPTCPSVYRDPFYELFLMSMINLPACQPRKLKEEISVFGVGIESGSGPEDAMILVRKEEGLRAFKVALFHTKQLFSVTSDWVAPLRHAWS</sequence>
<dbReference type="PANTHER" id="PTHR45348">
    <property type="entry name" value="HYPOTHETICAL OXIDOREDUCTASE (EUROFUNG)"/>
    <property type="match status" value="1"/>
</dbReference>
<organism evidence="5 6">
    <name type="scientific">Cudoniella acicularis</name>
    <dbReference type="NCBI Taxonomy" id="354080"/>
    <lineage>
        <taxon>Eukaryota</taxon>
        <taxon>Fungi</taxon>
        <taxon>Dikarya</taxon>
        <taxon>Ascomycota</taxon>
        <taxon>Pezizomycotina</taxon>
        <taxon>Leotiomycetes</taxon>
        <taxon>Helotiales</taxon>
        <taxon>Tricladiaceae</taxon>
        <taxon>Cudoniella</taxon>
    </lineage>
</organism>
<evidence type="ECO:0000259" key="4">
    <source>
        <dbReference type="SMART" id="SM00829"/>
    </source>
</evidence>
<dbReference type="SUPFAM" id="SSF51735">
    <property type="entry name" value="NAD(P)-binding Rossmann-fold domains"/>
    <property type="match status" value="1"/>
</dbReference>